<dbReference type="KEGG" id="paby:Ga0080574_TMP770"/>
<sequence>MTRHVILAKPHWQPNAASPILLGMPLAELQALDSLVEFMIEHGCAELTPSDCRVWARLNDGAAAIGNAVAAMIKTDGPEALPLASLRAAEQSLTACTRFAGISREPRRDYERTISLYPEDLPAEWQQHLARIRDRREDGEIKLVPDLYDRMTRKLCQYGWYLRESGLAQDFEIASLRKFYTYETTRISARGAPLSTSTIIATFADLRDFLRFSKAYPKPLVKQIDKLLQKLRDRASVETAQKFAALAAIDITTVHPRAAAVLADVAKQTNPARRVIKRNRAMAIAVPPLTPLRREWHDLRFGRDLVWTEGRYRLRDYKLRKTRHRPGREEYPGSVHPNVQHFVDARLLQDDDPKYLDALRDAAEEEEWPLFIHPDGTLVAENYVSQVWSSEFGTGAHICRSIVYDVVFAISEDATLAGMLMNDHTSQQARKKYTGDRAKQASLAAAGKEIDDIFDEYNGSRGASA</sequence>
<reference evidence="1 2" key="1">
    <citation type="submission" date="2016-04" db="EMBL/GenBank/DDBJ databases">
        <title>Deep-sea bacteria in the southern Pacific.</title>
        <authorList>
            <person name="Tang K."/>
        </authorList>
    </citation>
    <scope>NUCLEOTIDE SEQUENCE [LARGE SCALE GENOMIC DNA]</scope>
    <source>
        <strain evidence="1 2">JLT2014</strain>
    </source>
</reference>
<keyword evidence="2" id="KW-1185">Reference proteome</keyword>
<name>A0A1P8UNW2_9RHOB</name>
<protein>
    <submittedName>
        <fullName evidence="1">Uncharacterized protein</fullName>
    </submittedName>
</protein>
<dbReference type="EMBL" id="CP015093">
    <property type="protein sequence ID" value="APZ51104.1"/>
    <property type="molecule type" value="Genomic_DNA"/>
</dbReference>
<proteinExistence type="predicted"/>
<evidence type="ECO:0000313" key="1">
    <source>
        <dbReference type="EMBL" id="APZ51104.1"/>
    </source>
</evidence>
<accession>A0A1P8UNW2</accession>
<dbReference type="OrthoDB" id="7851201at2"/>
<dbReference type="Proteomes" id="UP000187059">
    <property type="component" value="Chromosome"/>
</dbReference>
<dbReference type="AlphaFoldDB" id="A0A1P8UNW2"/>
<organism evidence="1 2">
    <name type="scientific">Salipiger abyssi</name>
    <dbReference type="NCBI Taxonomy" id="1250539"/>
    <lineage>
        <taxon>Bacteria</taxon>
        <taxon>Pseudomonadati</taxon>
        <taxon>Pseudomonadota</taxon>
        <taxon>Alphaproteobacteria</taxon>
        <taxon>Rhodobacterales</taxon>
        <taxon>Roseobacteraceae</taxon>
        <taxon>Salipiger</taxon>
    </lineage>
</organism>
<gene>
    <name evidence="1" type="ORF">Ga0080574_TMP770</name>
</gene>
<evidence type="ECO:0000313" key="2">
    <source>
        <dbReference type="Proteomes" id="UP000187059"/>
    </source>
</evidence>
<dbReference type="RefSeq" id="WP_076695377.1">
    <property type="nucleotide sequence ID" value="NZ_CP015093.1"/>
</dbReference>